<feature type="domain" description="NADP-dependent oxidoreductase" evidence="5">
    <location>
        <begin position="32"/>
        <end position="300"/>
    </location>
</feature>
<dbReference type="InterPro" id="IPR018170">
    <property type="entry name" value="Aldo/ket_reductase_CS"/>
</dbReference>
<dbReference type="PRINTS" id="PR00069">
    <property type="entry name" value="ALDKETRDTASE"/>
</dbReference>
<organism evidence="6">
    <name type="scientific">Lichtheimia ramosa</name>
    <dbReference type="NCBI Taxonomy" id="688394"/>
    <lineage>
        <taxon>Eukaryota</taxon>
        <taxon>Fungi</taxon>
        <taxon>Fungi incertae sedis</taxon>
        <taxon>Mucoromycota</taxon>
        <taxon>Mucoromycotina</taxon>
        <taxon>Mucoromycetes</taxon>
        <taxon>Mucorales</taxon>
        <taxon>Lichtheimiaceae</taxon>
        <taxon>Lichtheimia</taxon>
    </lineage>
</organism>
<dbReference type="SUPFAM" id="SSF51430">
    <property type="entry name" value="NAD(P)-linked oxidoreductase"/>
    <property type="match status" value="1"/>
</dbReference>
<name>A0A077W9A0_9FUNG</name>
<evidence type="ECO:0000313" key="6">
    <source>
        <dbReference type="EMBL" id="CDS03129.1"/>
    </source>
</evidence>
<dbReference type="PANTHER" id="PTHR11732">
    <property type="entry name" value="ALDO/KETO REDUCTASE"/>
    <property type="match status" value="1"/>
</dbReference>
<dbReference type="GO" id="GO:0016616">
    <property type="term" value="F:oxidoreductase activity, acting on the CH-OH group of donors, NAD or NADP as acceptor"/>
    <property type="evidence" value="ECO:0007669"/>
    <property type="project" value="UniProtKB-ARBA"/>
</dbReference>
<dbReference type="InterPro" id="IPR020471">
    <property type="entry name" value="AKR"/>
</dbReference>
<gene>
    <name evidence="6" type="ORF">LRAMOSA00531</name>
</gene>
<dbReference type="InterPro" id="IPR036812">
    <property type="entry name" value="NAD(P)_OxRdtase_dom_sf"/>
</dbReference>
<dbReference type="EMBL" id="LK023313">
    <property type="protein sequence ID" value="CDS03129.1"/>
    <property type="molecule type" value="Genomic_DNA"/>
</dbReference>
<dbReference type="AlphaFoldDB" id="A0A077W9A0"/>
<dbReference type="OrthoDB" id="416253at2759"/>
<dbReference type="InterPro" id="IPR023210">
    <property type="entry name" value="NADP_OxRdtase_dom"/>
</dbReference>
<evidence type="ECO:0000259" key="5">
    <source>
        <dbReference type="Pfam" id="PF00248"/>
    </source>
</evidence>
<feature type="active site" description="Proton donor" evidence="2">
    <location>
        <position position="51"/>
    </location>
</feature>
<sequence>MTIEYLTLQPSGDKMPLIGFGCAKIDIDATPQVIYNAIKVGYRLFDGGANYYNEKQVGEGIRMAIKDGLVTRKEIFVISKLWCTFHGNVREGLQKSLDDLGLDYVDMYLIHFPTALEHVPIETKYPPGWTQPGKTQVTRARVPMHETWAQMEAMVEEGLARNIGVSNFNAQMLMDMLAYCKIPPSLLQVELHPYLQQDTFVKWVQKQGIAVTAYSSFGPASFAAGGQKHAKSVESLFDNPVIKDIAAKYKRAPAQVALRWSLERNVGVVPKSTSVERMKTNLDALNWKMDEEDIQAINQLDMGLRFNDPLIKGWDLPIFL</sequence>
<reference evidence="6" key="1">
    <citation type="journal article" date="2014" name="Genome Announc.">
        <title>De novo whole-genome sequence and genome annotation of Lichtheimia ramosa.</title>
        <authorList>
            <person name="Linde J."/>
            <person name="Schwartze V."/>
            <person name="Binder U."/>
            <person name="Lass-Florl C."/>
            <person name="Voigt K."/>
            <person name="Horn F."/>
        </authorList>
    </citation>
    <scope>NUCLEOTIDE SEQUENCE</scope>
    <source>
        <strain evidence="6">JMRC FSU:6197</strain>
    </source>
</reference>
<accession>A0A077W9A0</accession>
<protein>
    <recommendedName>
        <fullName evidence="5">NADP-dependent oxidoreductase domain-containing protein</fullName>
    </recommendedName>
</protein>
<dbReference type="Gene3D" id="3.20.20.100">
    <property type="entry name" value="NADP-dependent oxidoreductase domain"/>
    <property type="match status" value="1"/>
</dbReference>
<evidence type="ECO:0000256" key="1">
    <source>
        <dbReference type="ARBA" id="ARBA00023002"/>
    </source>
</evidence>
<evidence type="ECO:0000256" key="2">
    <source>
        <dbReference type="PIRSR" id="PIRSR000097-1"/>
    </source>
</evidence>
<dbReference type="PIRSF" id="PIRSF000097">
    <property type="entry name" value="AKR"/>
    <property type="match status" value="1"/>
</dbReference>
<dbReference type="PROSITE" id="PS00063">
    <property type="entry name" value="ALDOKETO_REDUCTASE_3"/>
    <property type="match status" value="1"/>
</dbReference>
<feature type="binding site" evidence="3">
    <location>
        <position position="111"/>
    </location>
    <ligand>
        <name>substrate</name>
    </ligand>
</feature>
<keyword evidence="1" id="KW-0560">Oxidoreductase</keyword>
<proteinExistence type="predicted"/>
<evidence type="ECO:0000256" key="3">
    <source>
        <dbReference type="PIRSR" id="PIRSR000097-2"/>
    </source>
</evidence>
<dbReference type="Pfam" id="PF00248">
    <property type="entry name" value="Aldo_ket_red"/>
    <property type="match status" value="1"/>
</dbReference>
<evidence type="ECO:0000256" key="4">
    <source>
        <dbReference type="PIRSR" id="PIRSR000097-3"/>
    </source>
</evidence>
<dbReference type="PROSITE" id="PS00062">
    <property type="entry name" value="ALDOKETO_REDUCTASE_2"/>
    <property type="match status" value="1"/>
</dbReference>
<feature type="site" description="Lowers pKa of active site Tyr" evidence="4">
    <location>
        <position position="80"/>
    </location>
</feature>
<dbReference type="FunFam" id="3.20.20.100:FF:000002">
    <property type="entry name" value="2,5-diketo-D-gluconic acid reductase A"/>
    <property type="match status" value="1"/>
</dbReference>